<dbReference type="EMBL" id="CP017634">
    <property type="protein sequence ID" value="ATW28471.1"/>
    <property type="molecule type" value="Genomic_DNA"/>
</dbReference>
<proteinExistence type="predicted"/>
<dbReference type="Proteomes" id="UP000323521">
    <property type="component" value="Chromosome"/>
</dbReference>
<evidence type="ECO:0000313" key="3">
    <source>
        <dbReference type="Proteomes" id="UP000323521"/>
    </source>
</evidence>
<dbReference type="InterPro" id="IPR018961">
    <property type="entry name" value="DnaJ_homolog_subfam-C_membr-28"/>
</dbReference>
<dbReference type="PANTHER" id="PTHR39158">
    <property type="entry name" value="OS08G0560600 PROTEIN"/>
    <property type="match status" value="1"/>
</dbReference>
<dbReference type="Pfam" id="PF09350">
    <property type="entry name" value="DJC28_CD"/>
    <property type="match status" value="1"/>
</dbReference>
<evidence type="ECO:0000313" key="2">
    <source>
        <dbReference type="EMBL" id="ATW28471.1"/>
    </source>
</evidence>
<evidence type="ECO:0000259" key="1">
    <source>
        <dbReference type="Pfam" id="PF09350"/>
    </source>
</evidence>
<sequence length="123" mass="14400">MDIMEKIAEQKIREAMEKGEFDHLALMGQPVEIEDLSHIPEDLRMGYHVLKNAHVIPEEMELRKEIASLNELIDYCTDDGEKQSLTRQVRQKILRFDLLMEKRHRGNAARNQYRTGILGKLVK</sequence>
<dbReference type="KEGG" id="fwa:DCMF_08590"/>
<dbReference type="OrthoDB" id="9798476at2"/>
<reference evidence="2 3" key="1">
    <citation type="submission" date="2016-10" db="EMBL/GenBank/DDBJ databases">
        <title>Complete Genome Sequence of Peptococcaceae strain DCMF.</title>
        <authorList>
            <person name="Edwards R.J."/>
            <person name="Holland S.I."/>
            <person name="Deshpande N.P."/>
            <person name="Wong Y.K."/>
            <person name="Ertan H."/>
            <person name="Manefield M."/>
            <person name="Russell T.L."/>
            <person name="Lee M.J."/>
        </authorList>
    </citation>
    <scope>NUCLEOTIDE SEQUENCE [LARGE SCALE GENOMIC DNA]</scope>
    <source>
        <strain evidence="2 3">DCMF</strain>
    </source>
</reference>
<dbReference type="PANTHER" id="PTHR39158:SF1">
    <property type="entry name" value="DNAJ HOMOLOG SUBFAMILY C MEMBER 28"/>
    <property type="match status" value="1"/>
</dbReference>
<protein>
    <submittedName>
        <fullName evidence="2">DUF1992 domain-containing protein</fullName>
    </submittedName>
</protein>
<dbReference type="InterPro" id="IPR052573">
    <property type="entry name" value="DnaJ_C_subfamily_28"/>
</dbReference>
<name>A0A3G1L1D8_FORW1</name>
<feature type="domain" description="DnaJ homologue subfamily C member 28 conserved" evidence="1">
    <location>
        <begin position="7"/>
        <end position="73"/>
    </location>
</feature>
<keyword evidence="3" id="KW-1185">Reference proteome</keyword>
<dbReference type="AlphaFoldDB" id="A0A3G1L1D8"/>
<organism evidence="2 3">
    <name type="scientific">Formimonas warabiya</name>
    <dbReference type="NCBI Taxonomy" id="1761012"/>
    <lineage>
        <taxon>Bacteria</taxon>
        <taxon>Bacillati</taxon>
        <taxon>Bacillota</taxon>
        <taxon>Clostridia</taxon>
        <taxon>Eubacteriales</taxon>
        <taxon>Peptococcaceae</taxon>
        <taxon>Candidatus Formimonas</taxon>
    </lineage>
</organism>
<accession>A0A3G1L1D8</accession>
<gene>
    <name evidence="2" type="ORF">DCMF_08590</name>
</gene>